<dbReference type="Gene3D" id="2.60.40.10">
    <property type="entry name" value="Immunoglobulins"/>
    <property type="match status" value="1"/>
</dbReference>
<dbReference type="AlphaFoldDB" id="A0AAW7XC71"/>
<gene>
    <name evidence="3" type="ORF">Q4521_16150</name>
</gene>
<dbReference type="SUPFAM" id="SSF49299">
    <property type="entry name" value="PKD domain"/>
    <property type="match status" value="1"/>
</dbReference>
<dbReference type="Pfam" id="PF22352">
    <property type="entry name" value="K319L-like_PKD"/>
    <property type="match status" value="1"/>
</dbReference>
<evidence type="ECO:0000256" key="1">
    <source>
        <dbReference type="SAM" id="SignalP"/>
    </source>
</evidence>
<dbReference type="Proteomes" id="UP001169760">
    <property type="component" value="Unassembled WGS sequence"/>
</dbReference>
<keyword evidence="1" id="KW-0732">Signal</keyword>
<evidence type="ECO:0000313" key="3">
    <source>
        <dbReference type="EMBL" id="MDO6424017.1"/>
    </source>
</evidence>
<evidence type="ECO:0000313" key="4">
    <source>
        <dbReference type="Proteomes" id="UP001169760"/>
    </source>
</evidence>
<dbReference type="SMART" id="SM00089">
    <property type="entry name" value="PKD"/>
    <property type="match status" value="1"/>
</dbReference>
<reference evidence="3" key="1">
    <citation type="submission" date="2023-07" db="EMBL/GenBank/DDBJ databases">
        <title>Genome content predicts the carbon catabolic preferences of heterotrophic bacteria.</title>
        <authorList>
            <person name="Gralka M."/>
        </authorList>
    </citation>
    <scope>NUCLEOTIDE SEQUENCE</scope>
    <source>
        <strain evidence="3">I3M17_2</strain>
    </source>
</reference>
<proteinExistence type="predicted"/>
<sequence length="455" mass="48519">MNKKILLISAVLVSATLAACGGSSSEKTQEQEGNQAPVVVLAETDVSVEIGASVTLDASASTDAESDALSFSWTGLDAVVGVTASSVTLDELAVGEYSVTVSVSDGDKTSSATVNITVQGPQVVEVSGLATGTTSAPVRVYYDLDSATELLLTEQEAEQDQEWDVAFERTKIFLNRYAETPVEVYFTGNTEEFYDESGAVVVDKFVSATATSELDAFIAETGVAPVDATFNSDIVKNAIEGFYNYDFISHTTSANDQAYFIVSSDTAYSKFRVKSLVQNGFGIDSLTLGVAHQTAVSEEFSSELDLAVDATACDGDIYIDFANNTLVAADADWDISIPCAAGLASYSINIADDALSLNDDVSALVGVAAESARYYDWVENEYEVRAIAEYGAGNKKYGWAEYGVNGGHVMWPNFATFIIKTAEGQYKFQVVGYYDAETGASGVFTIRHQKVTITE</sequence>
<dbReference type="EMBL" id="JAUOPB010000012">
    <property type="protein sequence ID" value="MDO6424017.1"/>
    <property type="molecule type" value="Genomic_DNA"/>
</dbReference>
<feature type="signal peptide" evidence="1">
    <location>
        <begin position="1"/>
        <end position="18"/>
    </location>
</feature>
<dbReference type="InterPro" id="IPR013783">
    <property type="entry name" value="Ig-like_fold"/>
</dbReference>
<comment type="caution">
    <text evidence="3">The sequence shown here is derived from an EMBL/GenBank/DDBJ whole genome shotgun (WGS) entry which is preliminary data.</text>
</comment>
<protein>
    <submittedName>
        <fullName evidence="3">PKD domain-containing protein</fullName>
    </submittedName>
</protein>
<dbReference type="RefSeq" id="WP_303493516.1">
    <property type="nucleotide sequence ID" value="NZ_JAUOPB010000012.1"/>
</dbReference>
<dbReference type="CDD" id="cd00146">
    <property type="entry name" value="PKD"/>
    <property type="match status" value="1"/>
</dbReference>
<organism evidence="3 4">
    <name type="scientific">Saccharophagus degradans</name>
    <dbReference type="NCBI Taxonomy" id="86304"/>
    <lineage>
        <taxon>Bacteria</taxon>
        <taxon>Pseudomonadati</taxon>
        <taxon>Pseudomonadota</taxon>
        <taxon>Gammaproteobacteria</taxon>
        <taxon>Cellvibrionales</taxon>
        <taxon>Cellvibrionaceae</taxon>
        <taxon>Saccharophagus</taxon>
    </lineage>
</organism>
<dbReference type="InterPro" id="IPR022409">
    <property type="entry name" value="PKD/Chitinase_dom"/>
</dbReference>
<feature type="domain" description="PKD/Chitinase" evidence="2">
    <location>
        <begin position="39"/>
        <end position="121"/>
    </location>
</feature>
<dbReference type="InterPro" id="IPR035986">
    <property type="entry name" value="PKD_dom_sf"/>
</dbReference>
<dbReference type="PROSITE" id="PS51257">
    <property type="entry name" value="PROKAR_LIPOPROTEIN"/>
    <property type="match status" value="1"/>
</dbReference>
<evidence type="ECO:0000259" key="2">
    <source>
        <dbReference type="SMART" id="SM00089"/>
    </source>
</evidence>
<accession>A0AAW7XC71</accession>
<feature type="chain" id="PRO_5043364497" evidence="1">
    <location>
        <begin position="19"/>
        <end position="455"/>
    </location>
</feature>
<name>A0AAW7XC71_9GAMM</name>